<dbReference type="Pfam" id="PF07702">
    <property type="entry name" value="UTRA"/>
    <property type="match status" value="1"/>
</dbReference>
<dbReference type="SUPFAM" id="SSF64288">
    <property type="entry name" value="Chorismate lyase-like"/>
    <property type="match status" value="1"/>
</dbReference>
<protein>
    <submittedName>
        <fullName evidence="2">DNA-binding GntR family transcriptional regulator</fullName>
    </submittedName>
</protein>
<proteinExistence type="predicted"/>
<name>A0A7X0IGL6_9ACTN</name>
<dbReference type="EMBL" id="JACHIU010000001">
    <property type="protein sequence ID" value="MBB6474796.1"/>
    <property type="molecule type" value="Genomic_DNA"/>
</dbReference>
<dbReference type="SMART" id="SM00866">
    <property type="entry name" value="UTRA"/>
    <property type="match status" value="1"/>
</dbReference>
<keyword evidence="3" id="KW-1185">Reference proteome</keyword>
<comment type="caution">
    <text evidence="2">The sequence shown here is derived from an EMBL/GenBank/DDBJ whole genome shotgun (WGS) entry which is preliminary data.</text>
</comment>
<dbReference type="InterPro" id="IPR011663">
    <property type="entry name" value="UTRA"/>
</dbReference>
<dbReference type="InterPro" id="IPR028978">
    <property type="entry name" value="Chorismate_lyase_/UTRA_dom_sf"/>
</dbReference>
<gene>
    <name evidence="2" type="ORF">BJ992_004227</name>
</gene>
<dbReference type="AlphaFoldDB" id="A0A7X0IGL6"/>
<sequence length="189" mass="21374">MFVKERPALKRLTRAWYRKDRGGSPFRAETEAQGRRGHWTYESETTQAQPVIRERLALPEPDGELPDVMRTKYVFLADDEPVMLSTSYEPYELTRGTPVVFPEEGPHAGSGVVDRMAVFDVNITHCAEIVSARPLLSEEAKLLRLPPGALALTLQRTYYVDDRPVETADIVIPVDKYELVYGIPVRGET</sequence>
<evidence type="ECO:0000313" key="2">
    <source>
        <dbReference type="EMBL" id="MBB6474796.1"/>
    </source>
</evidence>
<feature type="domain" description="UbiC transcription regulator-associated" evidence="1">
    <location>
        <begin position="32"/>
        <end position="178"/>
    </location>
</feature>
<dbReference type="GO" id="GO:0003677">
    <property type="term" value="F:DNA binding"/>
    <property type="evidence" value="ECO:0007669"/>
    <property type="project" value="UniProtKB-KW"/>
</dbReference>
<evidence type="ECO:0000259" key="1">
    <source>
        <dbReference type="SMART" id="SM00866"/>
    </source>
</evidence>
<dbReference type="PANTHER" id="PTHR44846:SF17">
    <property type="entry name" value="GNTR-FAMILY TRANSCRIPTIONAL REGULATOR"/>
    <property type="match status" value="1"/>
</dbReference>
<dbReference type="Proteomes" id="UP000555564">
    <property type="component" value="Unassembled WGS sequence"/>
</dbReference>
<dbReference type="PANTHER" id="PTHR44846">
    <property type="entry name" value="MANNOSYL-D-GLYCERATE TRANSPORT/METABOLISM SYSTEM REPRESSOR MNGR-RELATED"/>
    <property type="match status" value="1"/>
</dbReference>
<dbReference type="InterPro" id="IPR050679">
    <property type="entry name" value="Bact_HTH_transcr_reg"/>
</dbReference>
<dbReference type="GO" id="GO:0045892">
    <property type="term" value="P:negative regulation of DNA-templated transcription"/>
    <property type="evidence" value="ECO:0007669"/>
    <property type="project" value="TreeGrafter"/>
</dbReference>
<accession>A0A7X0IGL6</accession>
<reference evidence="2 3" key="1">
    <citation type="submission" date="2020-08" db="EMBL/GenBank/DDBJ databases">
        <title>Sequencing the genomes of 1000 actinobacteria strains.</title>
        <authorList>
            <person name="Klenk H.-P."/>
        </authorList>
    </citation>
    <scope>NUCLEOTIDE SEQUENCE [LARGE SCALE GENOMIC DNA]</scope>
    <source>
        <strain evidence="2 3">DSM 44936</strain>
    </source>
</reference>
<evidence type="ECO:0000313" key="3">
    <source>
        <dbReference type="Proteomes" id="UP000555564"/>
    </source>
</evidence>
<organism evidence="2 3">
    <name type="scientific">Sphaerisporangium rubeum</name>
    <dbReference type="NCBI Taxonomy" id="321317"/>
    <lineage>
        <taxon>Bacteria</taxon>
        <taxon>Bacillati</taxon>
        <taxon>Actinomycetota</taxon>
        <taxon>Actinomycetes</taxon>
        <taxon>Streptosporangiales</taxon>
        <taxon>Streptosporangiaceae</taxon>
        <taxon>Sphaerisporangium</taxon>
    </lineage>
</organism>
<keyword evidence="2" id="KW-0238">DNA-binding</keyword>
<dbReference type="RefSeq" id="WP_184983615.1">
    <property type="nucleotide sequence ID" value="NZ_BAAALO010000132.1"/>
</dbReference>
<dbReference type="Gene3D" id="3.40.1410.10">
    <property type="entry name" value="Chorismate lyase-like"/>
    <property type="match status" value="1"/>
</dbReference>